<evidence type="ECO:0000313" key="1">
    <source>
        <dbReference type="EMBL" id="KZF19788.1"/>
    </source>
</evidence>
<dbReference type="InParanoid" id="A0A165A0P0"/>
<dbReference type="EMBL" id="KV407465">
    <property type="protein sequence ID" value="KZF19788.1"/>
    <property type="molecule type" value="Genomic_DNA"/>
</dbReference>
<evidence type="ECO:0000313" key="2">
    <source>
        <dbReference type="Proteomes" id="UP000076632"/>
    </source>
</evidence>
<accession>A0A165A0P0</accession>
<dbReference type="AlphaFoldDB" id="A0A165A0P0"/>
<dbReference type="RefSeq" id="XP_018185343.1">
    <property type="nucleotide sequence ID" value="XM_018333425.1"/>
</dbReference>
<proteinExistence type="predicted"/>
<protein>
    <submittedName>
        <fullName evidence="1">Uncharacterized protein</fullName>
    </submittedName>
</protein>
<dbReference type="GeneID" id="28898562"/>
<reference evidence="1 2" key="1">
    <citation type="journal article" date="2016" name="Fungal Biol.">
        <title>The genome of Xylona heveae provides a window into fungal endophytism.</title>
        <authorList>
            <person name="Gazis R."/>
            <person name="Kuo A."/>
            <person name="Riley R."/>
            <person name="LaButti K."/>
            <person name="Lipzen A."/>
            <person name="Lin J."/>
            <person name="Amirebrahimi M."/>
            <person name="Hesse C.N."/>
            <person name="Spatafora J.W."/>
            <person name="Henrissat B."/>
            <person name="Hainaut M."/>
            <person name="Grigoriev I.V."/>
            <person name="Hibbett D.S."/>
        </authorList>
    </citation>
    <scope>NUCLEOTIDE SEQUENCE [LARGE SCALE GENOMIC DNA]</scope>
    <source>
        <strain evidence="1 2">TC161</strain>
    </source>
</reference>
<organism evidence="1 2">
    <name type="scientific">Xylona heveae (strain CBS 132557 / TC161)</name>
    <dbReference type="NCBI Taxonomy" id="1328760"/>
    <lineage>
        <taxon>Eukaryota</taxon>
        <taxon>Fungi</taxon>
        <taxon>Dikarya</taxon>
        <taxon>Ascomycota</taxon>
        <taxon>Pezizomycotina</taxon>
        <taxon>Xylonomycetes</taxon>
        <taxon>Xylonales</taxon>
        <taxon>Xylonaceae</taxon>
        <taxon>Xylona</taxon>
    </lineage>
</organism>
<name>A0A165A0P0_XYLHT</name>
<dbReference type="Proteomes" id="UP000076632">
    <property type="component" value="Unassembled WGS sequence"/>
</dbReference>
<keyword evidence="2" id="KW-1185">Reference proteome</keyword>
<gene>
    <name evidence="1" type="ORF">L228DRAFT_250877</name>
</gene>
<sequence length="58" mass="6356">MYQPRSHVEAMSATKKRAVSRMLFFQPLAPSPSINAVILLAMNDSCMVASALSNSWLS</sequence>